<keyword evidence="2" id="KW-1185">Reference proteome</keyword>
<evidence type="ECO:0000313" key="2">
    <source>
        <dbReference type="Proteomes" id="UP000887116"/>
    </source>
</evidence>
<comment type="caution">
    <text evidence="1">The sequence shown here is derived from an EMBL/GenBank/DDBJ whole genome shotgun (WGS) entry which is preliminary data.</text>
</comment>
<name>A0A8X6FTA0_TRICU</name>
<organism evidence="1 2">
    <name type="scientific">Trichonephila clavata</name>
    <name type="common">Joro spider</name>
    <name type="synonym">Nephila clavata</name>
    <dbReference type="NCBI Taxonomy" id="2740835"/>
    <lineage>
        <taxon>Eukaryota</taxon>
        <taxon>Metazoa</taxon>
        <taxon>Ecdysozoa</taxon>
        <taxon>Arthropoda</taxon>
        <taxon>Chelicerata</taxon>
        <taxon>Arachnida</taxon>
        <taxon>Araneae</taxon>
        <taxon>Araneomorphae</taxon>
        <taxon>Entelegynae</taxon>
        <taxon>Araneoidea</taxon>
        <taxon>Nephilidae</taxon>
        <taxon>Trichonephila</taxon>
    </lineage>
</organism>
<accession>A0A8X6FTA0</accession>
<sequence>MVYRSRRRFRRRVRAKKASYRRFRKARRIQRIKNKRTANIFKMTIKKAQYFTMKFFVANTTGSVVNVEKFEKQLNVSDFFTDKHEFWDRLHDYHYVKFNYFIVKFPEMSYCTYSNIISTALAKAGSVGIASFNTDRYPFYVAWDLEQELDFGAQDASFTARELSEYAFVKKVYPNQRRAPYLMWRVPQQWRGYLDTNSVQPTIFTNTPLYNFFASVTGVKNLRSPVNILGGHYNWWQETLPNTTKPTVKPSADDYVFMEAFMKMEFIASVTLRGVKFIGKNS</sequence>
<gene>
    <name evidence="1" type="ORF">TNCT_575851</name>
</gene>
<evidence type="ECO:0000313" key="1">
    <source>
        <dbReference type="EMBL" id="GFQ87912.1"/>
    </source>
</evidence>
<proteinExistence type="predicted"/>
<dbReference type="Proteomes" id="UP000887116">
    <property type="component" value="Unassembled WGS sequence"/>
</dbReference>
<protein>
    <submittedName>
        <fullName evidence="1">Putative capsid protein</fullName>
    </submittedName>
</protein>
<dbReference type="AlphaFoldDB" id="A0A8X6FTA0"/>
<reference evidence="1" key="1">
    <citation type="submission" date="2020-07" db="EMBL/GenBank/DDBJ databases">
        <title>Multicomponent nature underlies the extraordinary mechanical properties of spider dragline silk.</title>
        <authorList>
            <person name="Kono N."/>
            <person name="Nakamura H."/>
            <person name="Mori M."/>
            <person name="Yoshida Y."/>
            <person name="Ohtoshi R."/>
            <person name="Malay A.D."/>
            <person name="Moran D.A.P."/>
            <person name="Tomita M."/>
            <person name="Numata K."/>
            <person name="Arakawa K."/>
        </authorList>
    </citation>
    <scope>NUCLEOTIDE SEQUENCE</scope>
</reference>
<dbReference type="EMBL" id="BMAO01003451">
    <property type="protein sequence ID" value="GFQ87912.1"/>
    <property type="molecule type" value="Genomic_DNA"/>
</dbReference>